<dbReference type="InterPro" id="IPR031338">
    <property type="entry name" value="KDPG/KHG_AS_2"/>
</dbReference>
<comment type="subunit">
    <text evidence="3">Homotrimer.</text>
</comment>
<dbReference type="PANTHER" id="PTHR30246">
    <property type="entry name" value="2-KETO-3-DEOXY-6-PHOSPHOGLUCONATE ALDOLASE"/>
    <property type="match status" value="1"/>
</dbReference>
<comment type="pathway">
    <text evidence="1">Carbohydrate acid metabolism.</text>
</comment>
<dbReference type="EMBL" id="JAZHOG010000001">
    <property type="protein sequence ID" value="MEJ8566180.1"/>
    <property type="molecule type" value="Genomic_DNA"/>
</dbReference>
<dbReference type="InterPro" id="IPR013785">
    <property type="entry name" value="Aldolase_TIM"/>
</dbReference>
<comment type="similarity">
    <text evidence="2">Belongs to the KHG/KDPG aldolase family.</text>
</comment>
<evidence type="ECO:0000256" key="1">
    <source>
        <dbReference type="ARBA" id="ARBA00004761"/>
    </source>
</evidence>
<comment type="caution">
    <text evidence="6">The sequence shown here is derived from an EMBL/GenBank/DDBJ whole genome shotgun (WGS) entry which is preliminary data.</text>
</comment>
<accession>A0AAW9RCU7</accession>
<protein>
    <submittedName>
        <fullName evidence="6">Bifunctional 4-hydroxy-2-oxoglutarate aldolase/2-dehydro-3-deoxy-phosphogluconate aldolase</fullName>
        <ecNumber evidence="6">4.1.2.14</ecNumber>
        <ecNumber evidence="6">4.1.3.16</ecNumber>
    </submittedName>
</protein>
<evidence type="ECO:0000256" key="5">
    <source>
        <dbReference type="ARBA" id="ARBA00023277"/>
    </source>
</evidence>
<organism evidence="6 7">
    <name type="scientific">Elongatibacter sediminis</name>
    <dbReference type="NCBI Taxonomy" id="3119006"/>
    <lineage>
        <taxon>Bacteria</taxon>
        <taxon>Pseudomonadati</taxon>
        <taxon>Pseudomonadota</taxon>
        <taxon>Gammaproteobacteria</taxon>
        <taxon>Chromatiales</taxon>
        <taxon>Wenzhouxiangellaceae</taxon>
        <taxon>Elongatibacter</taxon>
    </lineage>
</organism>
<dbReference type="EC" id="4.1.3.16" evidence="6"/>
<dbReference type="GO" id="GO:0008700">
    <property type="term" value="F:(R,S)-4-hydroxy-2-oxoglutarate aldolase activity"/>
    <property type="evidence" value="ECO:0007669"/>
    <property type="project" value="UniProtKB-EC"/>
</dbReference>
<dbReference type="GO" id="GO:0008675">
    <property type="term" value="F:2-dehydro-3-deoxy-phosphogluconate aldolase activity"/>
    <property type="evidence" value="ECO:0007669"/>
    <property type="project" value="UniProtKB-EC"/>
</dbReference>
<dbReference type="Proteomes" id="UP001359886">
    <property type="component" value="Unassembled WGS sequence"/>
</dbReference>
<evidence type="ECO:0000313" key="7">
    <source>
        <dbReference type="Proteomes" id="UP001359886"/>
    </source>
</evidence>
<reference evidence="6 7" key="1">
    <citation type="submission" date="2024-02" db="EMBL/GenBank/DDBJ databases">
        <title>A novel Wenzhouxiangellaceae bacterium, isolated from coastal sediments.</title>
        <authorList>
            <person name="Du Z.-J."/>
            <person name="Ye Y.-Q."/>
            <person name="Zhang X.-Y."/>
        </authorList>
    </citation>
    <scope>NUCLEOTIDE SEQUENCE [LARGE SCALE GENOMIC DNA]</scope>
    <source>
        <strain evidence="6 7">CH-27</strain>
    </source>
</reference>
<name>A0AAW9RCU7_9GAMM</name>
<evidence type="ECO:0000256" key="3">
    <source>
        <dbReference type="ARBA" id="ARBA00011233"/>
    </source>
</evidence>
<keyword evidence="7" id="KW-1185">Reference proteome</keyword>
<dbReference type="PANTHER" id="PTHR30246:SF1">
    <property type="entry name" value="2-DEHYDRO-3-DEOXY-6-PHOSPHOGALACTONATE ALDOLASE-RELATED"/>
    <property type="match status" value="1"/>
</dbReference>
<evidence type="ECO:0000256" key="4">
    <source>
        <dbReference type="ARBA" id="ARBA00023239"/>
    </source>
</evidence>
<dbReference type="EC" id="4.1.2.14" evidence="6"/>
<keyword evidence="4 6" id="KW-0456">Lyase</keyword>
<dbReference type="Gene3D" id="3.20.20.70">
    <property type="entry name" value="Aldolase class I"/>
    <property type="match status" value="1"/>
</dbReference>
<dbReference type="Pfam" id="PF01081">
    <property type="entry name" value="Aldolase"/>
    <property type="match status" value="1"/>
</dbReference>
<dbReference type="NCBIfam" id="TIGR01182">
    <property type="entry name" value="eda"/>
    <property type="match status" value="1"/>
</dbReference>
<sequence>MNANLNASLNDRLAAAPIVPLVAASDSETAVAITEALIAGGLGVIEVVLRSEAALDCLAATVKAFPQAQVGAGTVLTPGQARQVIDAGARFIVSPGLHEGVVGAAQEAGLPVYPGIATATELQTAWNLGLDTVKFFPAGLGGGVPMLKALSSVFRGVRFMPTGGVSAANLADFLAVPQVIACGGSWLTPAAAVAAGDFATITRLADEARAIASAVRP</sequence>
<gene>
    <name evidence="6" type="primary">eda</name>
    <name evidence="6" type="ORF">V3330_00975</name>
</gene>
<evidence type="ECO:0000256" key="2">
    <source>
        <dbReference type="ARBA" id="ARBA00006906"/>
    </source>
</evidence>
<dbReference type="AlphaFoldDB" id="A0AAW9RCU7"/>
<evidence type="ECO:0000313" key="6">
    <source>
        <dbReference type="EMBL" id="MEJ8566180.1"/>
    </source>
</evidence>
<dbReference type="PROSITE" id="PS00160">
    <property type="entry name" value="ALDOLASE_KDPG_KHG_2"/>
    <property type="match status" value="1"/>
</dbReference>
<proteinExistence type="inferred from homology"/>
<dbReference type="CDD" id="cd00452">
    <property type="entry name" value="KDPG_aldolase"/>
    <property type="match status" value="1"/>
</dbReference>
<dbReference type="SUPFAM" id="SSF51569">
    <property type="entry name" value="Aldolase"/>
    <property type="match status" value="1"/>
</dbReference>
<dbReference type="InterPro" id="IPR000887">
    <property type="entry name" value="Aldlse_KDPG_KHG"/>
</dbReference>
<dbReference type="RefSeq" id="WP_354693503.1">
    <property type="nucleotide sequence ID" value="NZ_JAZHOG010000001.1"/>
</dbReference>
<keyword evidence="5" id="KW-0119">Carbohydrate metabolism</keyword>